<organism evidence="5 6">
    <name type="scientific">Emiliania huxleyi (strain CCMP1516)</name>
    <dbReference type="NCBI Taxonomy" id="280463"/>
    <lineage>
        <taxon>Eukaryota</taxon>
        <taxon>Haptista</taxon>
        <taxon>Haptophyta</taxon>
        <taxon>Prymnesiophyceae</taxon>
        <taxon>Isochrysidales</taxon>
        <taxon>Noelaerhabdaceae</taxon>
        <taxon>Emiliania</taxon>
    </lineage>
</organism>
<evidence type="ECO:0000256" key="2">
    <source>
        <dbReference type="PROSITE-ProRule" id="PRU00192"/>
    </source>
</evidence>
<dbReference type="SUPFAM" id="SSF50044">
    <property type="entry name" value="SH3-domain"/>
    <property type="match status" value="1"/>
</dbReference>
<dbReference type="AlphaFoldDB" id="A0A0D3ICT7"/>
<feature type="signal peptide" evidence="3">
    <location>
        <begin position="1"/>
        <end position="20"/>
    </location>
</feature>
<dbReference type="PROSITE" id="PS50002">
    <property type="entry name" value="SH3"/>
    <property type="match status" value="1"/>
</dbReference>
<feature type="domain" description="SH3" evidence="4">
    <location>
        <begin position="210"/>
        <end position="267"/>
    </location>
</feature>
<evidence type="ECO:0000256" key="3">
    <source>
        <dbReference type="SAM" id="SignalP"/>
    </source>
</evidence>
<evidence type="ECO:0000313" key="5">
    <source>
        <dbReference type="EnsemblProtists" id="EOD09072"/>
    </source>
</evidence>
<dbReference type="InterPro" id="IPR036028">
    <property type="entry name" value="SH3-like_dom_sf"/>
</dbReference>
<dbReference type="Gene3D" id="2.60.200.20">
    <property type="match status" value="1"/>
</dbReference>
<dbReference type="PRINTS" id="PR00452">
    <property type="entry name" value="SH3DOMAIN"/>
</dbReference>
<feature type="chain" id="PRO_5044291010" description="SH3 domain-containing protein" evidence="3">
    <location>
        <begin position="21"/>
        <end position="269"/>
    </location>
</feature>
<proteinExistence type="predicted"/>
<dbReference type="Pfam" id="PF07653">
    <property type="entry name" value="SH3_2"/>
    <property type="match status" value="1"/>
</dbReference>
<dbReference type="GeneID" id="17255215"/>
<dbReference type="PaxDb" id="2903-EOD09072"/>
<keyword evidence="3" id="KW-0732">Signal</keyword>
<dbReference type="RefSeq" id="XP_005761501.1">
    <property type="nucleotide sequence ID" value="XM_005761444.1"/>
</dbReference>
<protein>
    <recommendedName>
        <fullName evidence="4">SH3 domain-containing protein</fullName>
    </recommendedName>
</protein>
<dbReference type="Gene3D" id="2.30.30.40">
    <property type="entry name" value="SH3 Domains"/>
    <property type="match status" value="1"/>
</dbReference>
<keyword evidence="6" id="KW-1185">Reference proteome</keyword>
<dbReference type="InterPro" id="IPR001452">
    <property type="entry name" value="SH3_domain"/>
</dbReference>
<sequence>MLSSATAWLLAASMLPIATALHGGQPALPTPVAASSFRACVKMQYGQHYGGQAYAAVSYAQQGNGHYGQSAAYGTAQQGNGQYGQPAAYGTWNVFPRDGAGSSLTNTYQVTPGREQILGRFDMVETFGTKLTVSRQQAAVQVRPDGTATVYSIGKPPTGFRRSPYEPWAWLQHGQSMVLSHGCKISLDAGDPEGAVYKCEMDDGSTPGLQGGGYGQAAGGQGTYGDLGFRQGDVVQVVEQRADGWWKGSLNGQLGWFPSNFCSEPFYGQ</sequence>
<dbReference type="HOGENOM" id="CLU_1036005_0_0_1"/>
<reference evidence="6" key="1">
    <citation type="journal article" date="2013" name="Nature">
        <title>Pan genome of the phytoplankton Emiliania underpins its global distribution.</title>
        <authorList>
            <person name="Read B.A."/>
            <person name="Kegel J."/>
            <person name="Klute M.J."/>
            <person name="Kuo A."/>
            <person name="Lefebvre S.C."/>
            <person name="Maumus F."/>
            <person name="Mayer C."/>
            <person name="Miller J."/>
            <person name="Monier A."/>
            <person name="Salamov A."/>
            <person name="Young J."/>
            <person name="Aguilar M."/>
            <person name="Claverie J.M."/>
            <person name="Frickenhaus S."/>
            <person name="Gonzalez K."/>
            <person name="Herman E.K."/>
            <person name="Lin Y.C."/>
            <person name="Napier J."/>
            <person name="Ogata H."/>
            <person name="Sarno A.F."/>
            <person name="Shmutz J."/>
            <person name="Schroeder D."/>
            <person name="de Vargas C."/>
            <person name="Verret F."/>
            <person name="von Dassow P."/>
            <person name="Valentin K."/>
            <person name="Van de Peer Y."/>
            <person name="Wheeler G."/>
            <person name="Dacks J.B."/>
            <person name="Delwiche C.F."/>
            <person name="Dyhrman S.T."/>
            <person name="Glockner G."/>
            <person name="John U."/>
            <person name="Richards T."/>
            <person name="Worden A.Z."/>
            <person name="Zhang X."/>
            <person name="Grigoriev I.V."/>
            <person name="Allen A.E."/>
            <person name="Bidle K."/>
            <person name="Borodovsky M."/>
            <person name="Bowler C."/>
            <person name="Brownlee C."/>
            <person name="Cock J.M."/>
            <person name="Elias M."/>
            <person name="Gladyshev V.N."/>
            <person name="Groth M."/>
            <person name="Guda C."/>
            <person name="Hadaegh A."/>
            <person name="Iglesias-Rodriguez M.D."/>
            <person name="Jenkins J."/>
            <person name="Jones B.M."/>
            <person name="Lawson T."/>
            <person name="Leese F."/>
            <person name="Lindquist E."/>
            <person name="Lobanov A."/>
            <person name="Lomsadze A."/>
            <person name="Malik S.B."/>
            <person name="Marsh M.E."/>
            <person name="Mackinder L."/>
            <person name="Mock T."/>
            <person name="Mueller-Roeber B."/>
            <person name="Pagarete A."/>
            <person name="Parker M."/>
            <person name="Probert I."/>
            <person name="Quesneville H."/>
            <person name="Raines C."/>
            <person name="Rensing S.A."/>
            <person name="Riano-Pachon D.M."/>
            <person name="Richier S."/>
            <person name="Rokitta S."/>
            <person name="Shiraiwa Y."/>
            <person name="Soanes D.M."/>
            <person name="van der Giezen M."/>
            <person name="Wahlund T.M."/>
            <person name="Williams B."/>
            <person name="Wilson W."/>
            <person name="Wolfe G."/>
            <person name="Wurch L.L."/>
        </authorList>
    </citation>
    <scope>NUCLEOTIDE SEQUENCE</scope>
</reference>
<dbReference type="STRING" id="2903.R1BI55"/>
<dbReference type="SMART" id="SM00326">
    <property type="entry name" value="SH3"/>
    <property type="match status" value="1"/>
</dbReference>
<dbReference type="KEGG" id="ehx:EMIHUDRAFT_216911"/>
<keyword evidence="1 2" id="KW-0728">SH3 domain</keyword>
<name>A0A0D3ICT7_EMIH1</name>
<dbReference type="Proteomes" id="UP000013827">
    <property type="component" value="Unassembled WGS sequence"/>
</dbReference>
<reference evidence="5" key="2">
    <citation type="submission" date="2024-10" db="UniProtKB">
        <authorList>
            <consortium name="EnsemblProtists"/>
        </authorList>
    </citation>
    <scope>IDENTIFICATION</scope>
</reference>
<accession>A0A0D3ICT7</accession>
<evidence type="ECO:0000256" key="1">
    <source>
        <dbReference type="ARBA" id="ARBA00022443"/>
    </source>
</evidence>
<evidence type="ECO:0000259" key="4">
    <source>
        <dbReference type="PROSITE" id="PS50002"/>
    </source>
</evidence>
<dbReference type="EnsemblProtists" id="EOD09072">
    <property type="protein sequence ID" value="EOD09072"/>
    <property type="gene ID" value="EMIHUDRAFT_216911"/>
</dbReference>
<evidence type="ECO:0000313" key="6">
    <source>
        <dbReference type="Proteomes" id="UP000013827"/>
    </source>
</evidence>